<dbReference type="PANTHER" id="PTHR10566">
    <property type="entry name" value="CHAPERONE-ACTIVITY OF BC1 COMPLEX CABC1 -RELATED"/>
    <property type="match status" value="1"/>
</dbReference>
<dbReference type="PANTHER" id="PTHR10566:SF113">
    <property type="entry name" value="PROTEIN ACTIVITY OF BC1 COMPLEX KINASE 7, CHLOROPLASTIC"/>
    <property type="match status" value="1"/>
</dbReference>
<evidence type="ECO:0000313" key="4">
    <source>
        <dbReference type="EMBL" id="AEG19443.1"/>
    </source>
</evidence>
<dbReference type="OrthoDB" id="8087at2157"/>
<gene>
    <name evidence="4" type="ordered locus">MSWAN_2442</name>
</gene>
<dbReference type="InterPro" id="IPR011009">
    <property type="entry name" value="Kinase-like_dom_sf"/>
</dbReference>
<dbReference type="InterPro" id="IPR050154">
    <property type="entry name" value="UbiB_kinase"/>
</dbReference>
<evidence type="ECO:0000256" key="2">
    <source>
        <dbReference type="SAM" id="Phobius"/>
    </source>
</evidence>
<evidence type="ECO:0000313" key="5">
    <source>
        <dbReference type="Proteomes" id="UP000009231"/>
    </source>
</evidence>
<dbReference type="HOGENOM" id="CLU_006533_0_2_2"/>
<dbReference type="CDD" id="cd05121">
    <property type="entry name" value="ABC1_ADCK3-like"/>
    <property type="match status" value="1"/>
</dbReference>
<dbReference type="EMBL" id="CP002772">
    <property type="protein sequence ID" value="AEG19443.1"/>
    <property type="molecule type" value="Genomic_DNA"/>
</dbReference>
<evidence type="ECO:0000256" key="1">
    <source>
        <dbReference type="ARBA" id="ARBA00009670"/>
    </source>
</evidence>
<dbReference type="Pfam" id="PF03109">
    <property type="entry name" value="ABC1"/>
    <property type="match status" value="1"/>
</dbReference>
<feature type="transmembrane region" description="Helical" evidence="2">
    <location>
        <begin position="505"/>
        <end position="522"/>
    </location>
</feature>
<evidence type="ECO:0000259" key="3">
    <source>
        <dbReference type="Pfam" id="PF03109"/>
    </source>
</evidence>
<keyword evidence="2" id="KW-1133">Transmembrane helix</keyword>
<keyword evidence="2" id="KW-0472">Membrane</keyword>
<name>F6D6Y8_METPW</name>
<dbReference type="Proteomes" id="UP000009231">
    <property type="component" value="Chromosome"/>
</dbReference>
<feature type="domain" description="ABC1 atypical kinase-like" evidence="3">
    <location>
        <begin position="98"/>
        <end position="344"/>
    </location>
</feature>
<dbReference type="STRING" id="868131.MSWAN_2442"/>
<dbReference type="SUPFAM" id="SSF56112">
    <property type="entry name" value="Protein kinase-like (PK-like)"/>
    <property type="match status" value="1"/>
</dbReference>
<sequence length="561" mass="64291">MSMIHDDTLPDLKRLTEILRILAKYEFGSVVEKIGLKNQLPLSERFKKGSSIDEFDSSVSERLRMVLEELGTTFIKLGQILSTRPDLVGEELAQEFSKLQDSTPAFEFEKIKSVIEEQLKSPLDEVFSKFNEVPLASASVGQVHQAVLKNKSNVAVKVQRPGLERQVNQDIRLMHYLADLIDRRIPKWKYYNLPGIVDEFERSILKEMDYGQESRNSKRFKEIFKGDRTVYVPKIYNEHSTTKVLTMEFIDGVKVRDIMESDGSEDKFNRKLIAKRGAESYFKQILIHGFFHADPHPSNIYVLKHNIICFLDFGMMGSIDEESREDLAELFIFIINNDVNGIINQLIYMGILSESVDRKSIKYDLMDLMDKYIGTEIKQVGNVLQDLSSSNILEKYQIKFPKEFVLLSRVITMMEDTGQKLDPEFNGVEIAKPFVKKLLVRKLNPARLLDFIGENIFEFEHLMKIFPRSISKTLMKLEEGKINIEMEHKNLDIISGSLDRITNRISLALIISALIIGSSLIMQTNKGILLLGFPFLGIIGFVISAVLGMALVISILRYRQI</sequence>
<protein>
    <submittedName>
        <fullName evidence="4">ABC-1 domain-containing protein</fullName>
    </submittedName>
</protein>
<dbReference type="AlphaFoldDB" id="F6D6Y8"/>
<proteinExistence type="inferred from homology"/>
<dbReference type="KEGG" id="mew:MSWAN_2442"/>
<accession>F6D6Y8</accession>
<comment type="similarity">
    <text evidence="1">Belongs to the protein kinase superfamily. ADCK protein kinase family.</text>
</comment>
<feature type="transmembrane region" description="Helical" evidence="2">
    <location>
        <begin position="528"/>
        <end position="556"/>
    </location>
</feature>
<dbReference type="eggNOG" id="arCOG01189">
    <property type="taxonomic scope" value="Archaea"/>
</dbReference>
<organism evidence="4 5">
    <name type="scientific">Methanobacterium paludis (strain DSM 25820 / JCM 18151 / SWAN1)</name>
    <dbReference type="NCBI Taxonomy" id="868131"/>
    <lineage>
        <taxon>Archaea</taxon>
        <taxon>Methanobacteriati</taxon>
        <taxon>Methanobacteriota</taxon>
        <taxon>Methanomada group</taxon>
        <taxon>Methanobacteria</taxon>
        <taxon>Methanobacteriales</taxon>
        <taxon>Methanobacteriaceae</taxon>
        <taxon>Methanobacterium</taxon>
    </lineage>
</organism>
<keyword evidence="5" id="KW-1185">Reference proteome</keyword>
<dbReference type="InterPro" id="IPR004147">
    <property type="entry name" value="ABC1_dom"/>
</dbReference>
<keyword evidence="2" id="KW-0812">Transmembrane</keyword>
<reference evidence="4 5" key="1">
    <citation type="journal article" date="2014" name="Int. J. Syst. Evol. Microbiol.">
        <title>Methanobacterium paludis sp. nov. and a novel strain of Methanobacterium lacus isolated from northern peatlands.</title>
        <authorList>
            <person name="Cadillo-Quiroz H."/>
            <person name="Brauer S.L."/>
            <person name="Goodson N."/>
            <person name="Yavitt J.B."/>
            <person name="Zinder S.H."/>
        </authorList>
    </citation>
    <scope>NUCLEOTIDE SEQUENCE [LARGE SCALE GENOMIC DNA]</scope>
    <source>
        <strain evidence="5">DSM 25820 / JCM 18151 / SWAN1</strain>
    </source>
</reference>